<name>A0A5D0MF23_9BACT</name>
<keyword evidence="9" id="KW-0413">Isomerase</keyword>
<comment type="catalytic activity">
    <reaction evidence="1">
        <text>UDP-alpha-D-glucose = UDP-alpha-D-galactose</text>
        <dbReference type="Rhea" id="RHEA:22168"/>
        <dbReference type="ChEBI" id="CHEBI:58885"/>
        <dbReference type="ChEBI" id="CHEBI:66914"/>
        <dbReference type="EC" id="5.1.3.2"/>
    </reaction>
</comment>
<evidence type="ECO:0000256" key="10">
    <source>
        <dbReference type="ARBA" id="ARBA00031367"/>
    </source>
</evidence>
<evidence type="ECO:0000256" key="8">
    <source>
        <dbReference type="ARBA" id="ARBA00023144"/>
    </source>
</evidence>
<dbReference type="EC" id="5.1.3.2" evidence="5"/>
<feature type="domain" description="NAD-dependent epimerase/dehydratase" evidence="12">
    <location>
        <begin position="3"/>
        <end position="215"/>
    </location>
</feature>
<dbReference type="InterPro" id="IPR001509">
    <property type="entry name" value="Epimerase_deHydtase"/>
</dbReference>
<dbReference type="GO" id="GO:0003978">
    <property type="term" value="F:UDP-glucose 4-epimerase activity"/>
    <property type="evidence" value="ECO:0007669"/>
    <property type="project" value="UniProtKB-EC"/>
</dbReference>
<comment type="caution">
    <text evidence="13">The sequence shown here is derived from an EMBL/GenBank/DDBJ whole genome shotgun (WGS) entry which is preliminary data.</text>
</comment>
<dbReference type="Pfam" id="PF01370">
    <property type="entry name" value="Epimerase"/>
    <property type="match status" value="1"/>
</dbReference>
<evidence type="ECO:0000256" key="5">
    <source>
        <dbReference type="ARBA" id="ARBA00013189"/>
    </source>
</evidence>
<organism evidence="13 14">
    <name type="scientific">Candidatus Mcinerneyibacterium aminivorans</name>
    <dbReference type="NCBI Taxonomy" id="2703815"/>
    <lineage>
        <taxon>Bacteria</taxon>
        <taxon>Candidatus Macinerneyibacteriota</taxon>
        <taxon>Candidatus Mcinerneyibacteria</taxon>
        <taxon>Candidatus Mcinerneyibacteriales</taxon>
        <taxon>Candidatus Mcinerneyibacteriaceae</taxon>
        <taxon>Candidatus Mcinerneyibacterium</taxon>
    </lineage>
</organism>
<evidence type="ECO:0000256" key="7">
    <source>
        <dbReference type="ARBA" id="ARBA00023027"/>
    </source>
</evidence>
<dbReference type="AlphaFoldDB" id="A0A5D0MF23"/>
<comment type="similarity">
    <text evidence="4">Belongs to the NAD(P)-dependent epimerase/dehydratase family.</text>
</comment>
<dbReference type="PANTHER" id="PTHR43725:SF47">
    <property type="entry name" value="UDP-GLUCOSE 4-EPIMERASE"/>
    <property type="match status" value="1"/>
</dbReference>
<comment type="cofactor">
    <cofactor evidence="2">
        <name>NAD(+)</name>
        <dbReference type="ChEBI" id="CHEBI:57540"/>
    </cofactor>
</comment>
<evidence type="ECO:0000256" key="4">
    <source>
        <dbReference type="ARBA" id="ARBA00007637"/>
    </source>
</evidence>
<dbReference type="InterPro" id="IPR036291">
    <property type="entry name" value="NAD(P)-bd_dom_sf"/>
</dbReference>
<keyword evidence="14" id="KW-1185">Reference proteome</keyword>
<evidence type="ECO:0000256" key="11">
    <source>
        <dbReference type="ARBA" id="ARBA00033067"/>
    </source>
</evidence>
<keyword evidence="7" id="KW-0520">NAD</keyword>
<dbReference type="GO" id="GO:0006012">
    <property type="term" value="P:galactose metabolic process"/>
    <property type="evidence" value="ECO:0007669"/>
    <property type="project" value="UniProtKB-KW"/>
</dbReference>
<evidence type="ECO:0000256" key="3">
    <source>
        <dbReference type="ARBA" id="ARBA00004947"/>
    </source>
</evidence>
<dbReference type="SUPFAM" id="SSF51735">
    <property type="entry name" value="NAD(P)-binding Rossmann-fold domains"/>
    <property type="match status" value="1"/>
</dbReference>
<keyword evidence="8" id="KW-0299">Galactose metabolism</keyword>
<evidence type="ECO:0000256" key="6">
    <source>
        <dbReference type="ARBA" id="ARBA00018569"/>
    </source>
</evidence>
<evidence type="ECO:0000313" key="14">
    <source>
        <dbReference type="Proteomes" id="UP000324143"/>
    </source>
</evidence>
<evidence type="ECO:0000259" key="12">
    <source>
        <dbReference type="Pfam" id="PF01370"/>
    </source>
</evidence>
<proteinExistence type="inferred from homology"/>
<evidence type="ECO:0000256" key="9">
    <source>
        <dbReference type="ARBA" id="ARBA00023235"/>
    </source>
</evidence>
<reference evidence="13" key="1">
    <citation type="submission" date="2019-08" db="EMBL/GenBank/DDBJ databases">
        <title>Genomic characterization of a novel candidate phylum (ARYD3) from a high temperature, high salinity tertiary oil reservoir in north central Oklahoma, USA.</title>
        <authorList>
            <person name="Youssef N.H."/>
            <person name="Yadav A."/>
            <person name="Elshahed M.S."/>
        </authorList>
    </citation>
    <scope>NUCLEOTIDE SEQUENCE [LARGE SCALE GENOMIC DNA]</scope>
    <source>
        <strain evidence="13">ARYD3</strain>
    </source>
</reference>
<keyword evidence="8" id="KW-0119">Carbohydrate metabolism</keyword>
<comment type="pathway">
    <text evidence="3">Carbohydrate metabolism; galactose metabolism.</text>
</comment>
<gene>
    <name evidence="13" type="ORF">FXF47_08905</name>
</gene>
<sequence length="329" mass="38282">MKILVIGGTVFLGKHIVKKALKRKHDVTIFHRGKHNTEFEQNVKEIFGDRRKEIHKLERENFDYVIDTCGYFPGDVEKSVNVLKGNIDKYLFVSSISVYKNFNVDEITEESPVEYKEEEELENKITNETYGPYKARCERVVRENLKEKSVVVRPGLIAGPGDPSDRFTYWVKRIEKGGKIIAPGKKSKRIQFIDVRDLAEWIIKLGEDKKSGIYNAVGPSKNINMEELLNICRTEINKKARFIWMDENFLLKEEVIPWSDLPLWLPDSMNMGGMMKVSKKMAAENGLSYRKVRDTINDTLKWFNNNRTELKAGLDLEKEKKLIKKYNKI</sequence>
<dbReference type="PANTHER" id="PTHR43725">
    <property type="entry name" value="UDP-GLUCOSE 4-EPIMERASE"/>
    <property type="match status" value="1"/>
</dbReference>
<evidence type="ECO:0000313" key="13">
    <source>
        <dbReference type="EMBL" id="TYB30495.1"/>
    </source>
</evidence>
<dbReference type="GO" id="GO:0005829">
    <property type="term" value="C:cytosol"/>
    <property type="evidence" value="ECO:0007669"/>
    <property type="project" value="TreeGrafter"/>
</dbReference>
<dbReference type="Gene3D" id="3.40.50.720">
    <property type="entry name" value="NAD(P)-binding Rossmann-like Domain"/>
    <property type="match status" value="1"/>
</dbReference>
<protein>
    <recommendedName>
        <fullName evidence="6">UDP-glucose 4-epimerase</fullName>
        <ecNumber evidence="5">5.1.3.2</ecNumber>
    </recommendedName>
    <alternativeName>
        <fullName evidence="11">Galactowaldenase</fullName>
    </alternativeName>
    <alternativeName>
        <fullName evidence="10">UDP-galactose 4-epimerase</fullName>
    </alternativeName>
</protein>
<dbReference type="EMBL" id="VSIX01000130">
    <property type="protein sequence ID" value="TYB30495.1"/>
    <property type="molecule type" value="Genomic_DNA"/>
</dbReference>
<dbReference type="Proteomes" id="UP000324143">
    <property type="component" value="Unassembled WGS sequence"/>
</dbReference>
<evidence type="ECO:0000256" key="2">
    <source>
        <dbReference type="ARBA" id="ARBA00001911"/>
    </source>
</evidence>
<evidence type="ECO:0000256" key="1">
    <source>
        <dbReference type="ARBA" id="ARBA00000083"/>
    </source>
</evidence>
<accession>A0A5D0MF23</accession>